<name>A0ABU9G062_9GAMM</name>
<evidence type="ECO:0000313" key="2">
    <source>
        <dbReference type="Proteomes" id="UP001379949"/>
    </source>
</evidence>
<evidence type="ECO:0000313" key="1">
    <source>
        <dbReference type="EMBL" id="MEL0611860.1"/>
    </source>
</evidence>
<organism evidence="1 2">
    <name type="scientific">Marinomonas arenicola</name>
    <dbReference type="NCBI Taxonomy" id="569601"/>
    <lineage>
        <taxon>Bacteria</taxon>
        <taxon>Pseudomonadati</taxon>
        <taxon>Pseudomonadota</taxon>
        <taxon>Gammaproteobacteria</taxon>
        <taxon>Oceanospirillales</taxon>
        <taxon>Oceanospirillaceae</taxon>
        <taxon>Marinomonas</taxon>
    </lineage>
</organism>
<dbReference type="RefSeq" id="WP_341566129.1">
    <property type="nucleotide sequence ID" value="NZ_JBAKAR010000001.1"/>
</dbReference>
<keyword evidence="2" id="KW-1185">Reference proteome</keyword>
<sequence length="314" mass="36388">MTNLLNKILTTLISQSHFRLSILPFQKEQDTLNKVIYLEHKNLVLLLKTIKDFCRKESISFVFYNKNHHQKNLSIVSPNIDEIAQLHIELLASERLVRSKTQLPTKKNACFLWNKIRNVKIFKNNFICLIGPDGVGKSTIASVIQQDPPSKPLRYKSVFRRSLTYKVLYSLQQRKYTSKNNYDDLHPNAVLISSLLRLYIKSILSFFSTKKILCDRYTNDHLASHLRAEAPPKSSQKISIKSRFIPAPKTIIQLDAPADVILSRRNELSEQTINFLSHFYLESSVLIRPNKIIYFNTDIPFEDTQKLTIKLLSV</sequence>
<dbReference type="Proteomes" id="UP001379949">
    <property type="component" value="Unassembled WGS sequence"/>
</dbReference>
<dbReference type="InterPro" id="IPR027417">
    <property type="entry name" value="P-loop_NTPase"/>
</dbReference>
<evidence type="ECO:0008006" key="3">
    <source>
        <dbReference type="Google" id="ProtNLM"/>
    </source>
</evidence>
<proteinExistence type="predicted"/>
<dbReference type="SUPFAM" id="SSF52540">
    <property type="entry name" value="P-loop containing nucleoside triphosphate hydrolases"/>
    <property type="match status" value="1"/>
</dbReference>
<dbReference type="Gene3D" id="3.40.50.300">
    <property type="entry name" value="P-loop containing nucleotide triphosphate hydrolases"/>
    <property type="match status" value="1"/>
</dbReference>
<accession>A0ABU9G062</accession>
<reference evidence="1 2" key="1">
    <citation type="submission" date="2024-02" db="EMBL/GenBank/DDBJ databases">
        <title>Bacteria isolated from the canopy kelp, Nereocystis luetkeana.</title>
        <authorList>
            <person name="Pfister C.A."/>
            <person name="Younker I.T."/>
            <person name="Light S.H."/>
        </authorList>
    </citation>
    <scope>NUCLEOTIDE SEQUENCE [LARGE SCALE GENOMIC DNA]</scope>
    <source>
        <strain evidence="1 2">TI.4.07</strain>
    </source>
</reference>
<dbReference type="EMBL" id="JBAKAR010000001">
    <property type="protein sequence ID" value="MEL0611860.1"/>
    <property type="molecule type" value="Genomic_DNA"/>
</dbReference>
<protein>
    <recommendedName>
        <fullName evidence="3">Thymidylate kinase</fullName>
    </recommendedName>
</protein>
<comment type="caution">
    <text evidence="1">The sequence shown here is derived from an EMBL/GenBank/DDBJ whole genome shotgun (WGS) entry which is preliminary data.</text>
</comment>
<gene>
    <name evidence="1" type="ORF">V6242_01780</name>
</gene>